<dbReference type="OrthoDB" id="1821130at2"/>
<organism evidence="2 3">
    <name type="scientific">Endozoicomonas numazuensis</name>
    <dbReference type="NCBI Taxonomy" id="1137799"/>
    <lineage>
        <taxon>Bacteria</taxon>
        <taxon>Pseudomonadati</taxon>
        <taxon>Pseudomonadota</taxon>
        <taxon>Gammaproteobacteria</taxon>
        <taxon>Oceanospirillales</taxon>
        <taxon>Endozoicomonadaceae</taxon>
        <taxon>Endozoicomonas</taxon>
    </lineage>
</organism>
<dbReference type="RefSeq" id="WP_034832750.1">
    <property type="nucleotide sequence ID" value="NZ_JOKH01000001.1"/>
</dbReference>
<dbReference type="InterPro" id="IPR000182">
    <property type="entry name" value="GNAT_dom"/>
</dbReference>
<keyword evidence="3" id="KW-1185">Reference proteome</keyword>
<name>A0A081NKX8_9GAMM</name>
<feature type="domain" description="N-acetyltransferase" evidence="1">
    <location>
        <begin position="1"/>
        <end position="142"/>
    </location>
</feature>
<dbReference type="PROSITE" id="PS51186">
    <property type="entry name" value="GNAT"/>
    <property type="match status" value="1"/>
</dbReference>
<dbReference type="CDD" id="cd04301">
    <property type="entry name" value="NAT_SF"/>
    <property type="match status" value="1"/>
</dbReference>
<evidence type="ECO:0000313" key="3">
    <source>
        <dbReference type="Proteomes" id="UP000028073"/>
    </source>
</evidence>
<dbReference type="AlphaFoldDB" id="A0A081NKX8"/>
<reference evidence="2 3" key="1">
    <citation type="submission" date="2014-06" db="EMBL/GenBank/DDBJ databases">
        <title>Whole Genome Sequences of Three Symbiotic Endozoicomonas Bacteria.</title>
        <authorList>
            <person name="Neave M.J."/>
            <person name="Apprill A."/>
            <person name="Voolstra C.R."/>
        </authorList>
    </citation>
    <scope>NUCLEOTIDE SEQUENCE [LARGE SCALE GENOMIC DNA]</scope>
    <source>
        <strain evidence="2 3">DSM 25634</strain>
    </source>
</reference>
<dbReference type="InterPro" id="IPR016181">
    <property type="entry name" value="Acyl_CoA_acyltransferase"/>
</dbReference>
<evidence type="ECO:0000313" key="2">
    <source>
        <dbReference type="EMBL" id="KEQ19101.1"/>
    </source>
</evidence>
<dbReference type="STRING" id="1137799.GZ78_03580"/>
<protein>
    <recommendedName>
        <fullName evidence="1">N-acetyltransferase domain-containing protein</fullName>
    </recommendedName>
</protein>
<sequence length="142" mass="15718">MKIRAFETSDETAVIQLWKECGLTVPWNNPQLDIERKLAVGRDLFLVGIQEDNVIASAMGGYEGHRGWVNYLAVSLEFQKHGCGAQMMAHLESLLIAKGCPKINLQVRSSNLGVIEFYKSLGYKIDDTVSLGKRLTDDSASS</sequence>
<dbReference type="Proteomes" id="UP000028073">
    <property type="component" value="Unassembled WGS sequence"/>
</dbReference>
<dbReference type="eggNOG" id="COG0456">
    <property type="taxonomic scope" value="Bacteria"/>
</dbReference>
<comment type="caution">
    <text evidence="2">The sequence shown here is derived from an EMBL/GenBank/DDBJ whole genome shotgun (WGS) entry which is preliminary data.</text>
</comment>
<evidence type="ECO:0000259" key="1">
    <source>
        <dbReference type="PROSITE" id="PS51186"/>
    </source>
</evidence>
<dbReference type="Pfam" id="PF00583">
    <property type="entry name" value="Acetyltransf_1"/>
    <property type="match status" value="1"/>
</dbReference>
<dbReference type="NCBIfam" id="NF002959">
    <property type="entry name" value="PRK03624.1"/>
    <property type="match status" value="1"/>
</dbReference>
<accession>A0A081NKX8</accession>
<dbReference type="SUPFAM" id="SSF55729">
    <property type="entry name" value="Acyl-CoA N-acyltransferases (Nat)"/>
    <property type="match status" value="1"/>
</dbReference>
<gene>
    <name evidence="2" type="ORF">GZ78_03580</name>
</gene>
<dbReference type="Gene3D" id="3.40.630.30">
    <property type="match status" value="1"/>
</dbReference>
<dbReference type="GO" id="GO:0016747">
    <property type="term" value="F:acyltransferase activity, transferring groups other than amino-acyl groups"/>
    <property type="evidence" value="ECO:0007669"/>
    <property type="project" value="InterPro"/>
</dbReference>
<proteinExistence type="predicted"/>
<dbReference type="EMBL" id="JOKH01000001">
    <property type="protein sequence ID" value="KEQ19101.1"/>
    <property type="molecule type" value="Genomic_DNA"/>
</dbReference>